<organism evidence="1 2">
    <name type="scientific">Thioclava indica</name>
    <dbReference type="NCBI Taxonomy" id="1353528"/>
    <lineage>
        <taxon>Bacteria</taxon>
        <taxon>Pseudomonadati</taxon>
        <taxon>Pseudomonadota</taxon>
        <taxon>Alphaproteobacteria</taxon>
        <taxon>Rhodobacterales</taxon>
        <taxon>Paracoccaceae</taxon>
        <taxon>Thioclava</taxon>
    </lineage>
</organism>
<proteinExistence type="predicted"/>
<dbReference type="RefSeq" id="WP_038133660.1">
    <property type="nucleotide sequence ID" value="NZ_AUNB01000095.1"/>
</dbReference>
<dbReference type="PANTHER" id="PTHR37418:SF1">
    <property type="entry name" value="3-KETO-5-AMINOHEXANOATE CLEAVAGE PROTEIN"/>
    <property type="match status" value="1"/>
</dbReference>
<reference evidence="1 2" key="1">
    <citation type="journal article" date="2015" name="Antonie Van Leeuwenhoek">
        <title>Thioclava indica sp. nov., isolated from surface seawater of the Indian Ocean.</title>
        <authorList>
            <person name="Liu Y."/>
            <person name="Lai Q."/>
            <person name="Du J."/>
            <person name="Xu H."/>
            <person name="Jiang L."/>
            <person name="Shao Z."/>
        </authorList>
    </citation>
    <scope>NUCLEOTIDE SEQUENCE [LARGE SCALE GENOMIC DNA]</scope>
    <source>
        <strain evidence="1 2">DT23-4</strain>
    </source>
</reference>
<accession>A0A074J772</accession>
<evidence type="ECO:0008006" key="3">
    <source>
        <dbReference type="Google" id="ProtNLM"/>
    </source>
</evidence>
<evidence type="ECO:0000313" key="1">
    <source>
        <dbReference type="EMBL" id="KEO51448.1"/>
    </source>
</evidence>
<comment type="caution">
    <text evidence="1">The sequence shown here is derived from an EMBL/GenBank/DDBJ whole genome shotgun (WGS) entry which is preliminary data.</text>
</comment>
<dbReference type="AlphaFoldDB" id="A0A074J772"/>
<sequence length="262" mass="27933">MSLPRIMVAPNGARKTRADHPALPVTLDQITDTALACHAAGAGALHLHLRDDAGGHLLDSVAYREALAHLRPRLGDMAIQITTEAAGLYLPGHQRYVALNSGADMVSVSTREMLRDDAALATRFYTQADAQGIAVQHILYSREDGEALAQVLPARLLHSPDLQLIFVLGRYVEGQVSTPDMLTPFLDWMAQIKIAPDWALCAFGQGETVCLEAALRAGGKARVGFENSVHMADGSTAPDNAARVAQIAALEIGTASSSDRHA</sequence>
<dbReference type="Pfam" id="PF05853">
    <property type="entry name" value="BKACE"/>
    <property type="match status" value="1"/>
</dbReference>
<gene>
    <name evidence="1" type="ORF">DT23_09175</name>
</gene>
<name>A0A074J772_9RHOB</name>
<dbReference type="EMBL" id="AUNB01000095">
    <property type="protein sequence ID" value="KEO51448.1"/>
    <property type="molecule type" value="Genomic_DNA"/>
</dbReference>
<dbReference type="STRING" id="1353528.DT23_09175"/>
<dbReference type="eggNOG" id="COG3246">
    <property type="taxonomic scope" value="Bacteria"/>
</dbReference>
<dbReference type="PANTHER" id="PTHR37418">
    <property type="entry name" value="3-KETO-5-AMINOHEXANOATE CLEAVAGE ENZYME-RELATED"/>
    <property type="match status" value="1"/>
</dbReference>
<dbReference type="OrthoDB" id="9805277at2"/>
<protein>
    <recommendedName>
        <fullName evidence="3">Class III aminotransferase</fullName>
    </recommendedName>
</protein>
<dbReference type="Proteomes" id="UP000027471">
    <property type="component" value="Unassembled WGS sequence"/>
</dbReference>
<keyword evidence="2" id="KW-1185">Reference proteome</keyword>
<dbReference type="InterPro" id="IPR008567">
    <property type="entry name" value="BKACE"/>
</dbReference>
<evidence type="ECO:0000313" key="2">
    <source>
        <dbReference type="Proteomes" id="UP000027471"/>
    </source>
</evidence>
<dbReference type="Gene3D" id="3.20.20.70">
    <property type="entry name" value="Aldolase class I"/>
    <property type="match status" value="1"/>
</dbReference>
<dbReference type="InterPro" id="IPR013785">
    <property type="entry name" value="Aldolase_TIM"/>
</dbReference>
<dbReference type="GO" id="GO:0043720">
    <property type="term" value="F:3-keto-5-aminohexanoate cleavage activity"/>
    <property type="evidence" value="ECO:0007669"/>
    <property type="project" value="InterPro"/>
</dbReference>